<dbReference type="InterPro" id="IPR036388">
    <property type="entry name" value="WH-like_DNA-bd_sf"/>
</dbReference>
<evidence type="ECO:0000313" key="3">
    <source>
        <dbReference type="EMBL" id="ADM28448.1"/>
    </source>
</evidence>
<keyword evidence="1" id="KW-0812">Transmembrane</keyword>
<feature type="domain" description="Transcription regulator TrmB N-terminal" evidence="2">
    <location>
        <begin position="37"/>
        <end position="87"/>
    </location>
</feature>
<feature type="transmembrane region" description="Helical" evidence="1">
    <location>
        <begin position="254"/>
        <end position="273"/>
    </location>
</feature>
<dbReference type="STRING" id="583356.Igag_1650"/>
<organism evidence="3 4">
    <name type="scientific">Ignisphaera aggregans (strain DSM 17230 / JCM 13409 / AQ1.S1)</name>
    <dbReference type="NCBI Taxonomy" id="583356"/>
    <lineage>
        <taxon>Archaea</taxon>
        <taxon>Thermoproteota</taxon>
        <taxon>Thermoprotei</taxon>
        <taxon>Desulfurococcales</taxon>
        <taxon>Desulfurococcaceae</taxon>
        <taxon>Ignisphaera</taxon>
    </lineage>
</organism>
<keyword evidence="1" id="KW-0472">Membrane</keyword>
<dbReference type="CDD" id="cd00090">
    <property type="entry name" value="HTH_ARSR"/>
    <property type="match status" value="1"/>
</dbReference>
<dbReference type="InterPro" id="IPR002831">
    <property type="entry name" value="Tscrpt_reg_TrmB_N"/>
</dbReference>
<gene>
    <name evidence="3" type="ordered locus">Igag_1650</name>
</gene>
<sequence>MGIDNEYIAHLSKVDVLRELDSMIDFARGSVQLKIIIALANSRNGSTVKDISIATGLRYKTVQDAIRKLVSKGLVVKESDGSIDMYRLSSEGEEYYSKLIKTINGFNDMFRSRRESRKMLLPDFIGNMVMYDHIADAIIAIATSRRGELPLTRIAEAMKLSPERAKSYLDMFSEKTSPIRLFKRFEKESRLRRVLSKIFTKLSIGVRISITQPWYRLTDDGMTVFYRHPYYLKYKKSVLATLASKLIGSAHPRIVVRFITRISLAILAISMYISLLNPYIAPIVLALSTAIIGLMFAVAHNAV</sequence>
<evidence type="ECO:0000256" key="1">
    <source>
        <dbReference type="SAM" id="Phobius"/>
    </source>
</evidence>
<dbReference type="HOGENOM" id="CLU_989030_0_0_2"/>
<dbReference type="InterPro" id="IPR011991">
    <property type="entry name" value="ArsR-like_HTH"/>
</dbReference>
<dbReference type="Pfam" id="PF01978">
    <property type="entry name" value="TrmB"/>
    <property type="match status" value="1"/>
</dbReference>
<dbReference type="Gene3D" id="1.10.10.10">
    <property type="entry name" value="Winged helix-like DNA-binding domain superfamily/Winged helix DNA-binding domain"/>
    <property type="match status" value="1"/>
</dbReference>
<name>E0SRR7_IGNAA</name>
<dbReference type="Proteomes" id="UP000001304">
    <property type="component" value="Chromosome"/>
</dbReference>
<dbReference type="EMBL" id="CP002098">
    <property type="protein sequence ID" value="ADM28448.1"/>
    <property type="molecule type" value="Genomic_DNA"/>
</dbReference>
<evidence type="ECO:0000313" key="4">
    <source>
        <dbReference type="Proteomes" id="UP000001304"/>
    </source>
</evidence>
<evidence type="ECO:0000259" key="2">
    <source>
        <dbReference type="Pfam" id="PF01978"/>
    </source>
</evidence>
<dbReference type="KEGG" id="iag:Igag_1650"/>
<accession>E0SRR7</accession>
<feature type="transmembrane region" description="Helical" evidence="1">
    <location>
        <begin position="279"/>
        <end position="299"/>
    </location>
</feature>
<proteinExistence type="predicted"/>
<keyword evidence="4" id="KW-1185">Reference proteome</keyword>
<dbReference type="AlphaFoldDB" id="E0SRR7"/>
<dbReference type="SUPFAM" id="SSF46785">
    <property type="entry name" value="Winged helix' DNA-binding domain"/>
    <property type="match status" value="1"/>
</dbReference>
<reference evidence="3 4" key="1">
    <citation type="journal article" date="2010" name="Stand. Genomic Sci.">
        <title>Complete genome sequence of Ignisphaera aggregans type strain (AQ1.S1).</title>
        <authorList>
            <person name="Goker M."/>
            <person name="Held B."/>
            <person name="Lapidus A."/>
            <person name="Nolan M."/>
            <person name="Spring S."/>
            <person name="Yasawong M."/>
            <person name="Lucas S."/>
            <person name="Glavina Del Rio T."/>
            <person name="Tice H."/>
            <person name="Cheng J.F."/>
            <person name="Goodwin L."/>
            <person name="Tapia R."/>
            <person name="Pitluck S."/>
            <person name="Liolios K."/>
            <person name="Ivanova N."/>
            <person name="Mavromatis K."/>
            <person name="Mikhailova N."/>
            <person name="Pati A."/>
            <person name="Chen A."/>
            <person name="Palaniappan K."/>
            <person name="Brambilla E."/>
            <person name="Land M."/>
            <person name="Hauser L."/>
            <person name="Chang Y.J."/>
            <person name="Jeffries C.D."/>
            <person name="Brettin T."/>
            <person name="Detter J.C."/>
            <person name="Han C."/>
            <person name="Rohde M."/>
            <person name="Sikorski J."/>
            <person name="Woyke T."/>
            <person name="Bristow J."/>
            <person name="Eisen J.A."/>
            <person name="Markowitz V."/>
            <person name="Hugenholtz P."/>
            <person name="Kyrpides N.C."/>
            <person name="Klenk H.P."/>
        </authorList>
    </citation>
    <scope>NUCLEOTIDE SEQUENCE [LARGE SCALE GENOMIC DNA]</scope>
    <source>
        <strain evidence="4">DSM 17230 / JCM 13409 / AQ1.S1</strain>
    </source>
</reference>
<dbReference type="InterPro" id="IPR036390">
    <property type="entry name" value="WH_DNA-bd_sf"/>
</dbReference>
<protein>
    <submittedName>
        <fullName evidence="3">Transcriptional regulator, TrmB</fullName>
    </submittedName>
</protein>
<dbReference type="BioCyc" id="IAGG583356:GHAH-1638-MONOMER"/>
<keyword evidence="1" id="KW-1133">Transmembrane helix</keyword>